<dbReference type="InterPro" id="IPR036390">
    <property type="entry name" value="WH_DNA-bd_sf"/>
</dbReference>
<feature type="domain" description="HTH marR-type" evidence="1">
    <location>
        <begin position="1"/>
        <end position="139"/>
    </location>
</feature>
<evidence type="ECO:0000313" key="5">
    <source>
        <dbReference type="Proteomes" id="UP000076394"/>
    </source>
</evidence>
<dbReference type="OMA" id="QRVMHIY"/>
<dbReference type="SUPFAM" id="SSF46785">
    <property type="entry name" value="Winged helix' DNA-binding domain"/>
    <property type="match status" value="1"/>
</dbReference>
<dbReference type="Proteomes" id="UP000249146">
    <property type="component" value="Unassembled WGS sequence"/>
</dbReference>
<dbReference type="EMBL" id="CP011127">
    <property type="protein sequence ID" value="AMU87327.1"/>
    <property type="molecule type" value="Genomic_DNA"/>
</dbReference>
<dbReference type="Proteomes" id="UP000248786">
    <property type="component" value="Unassembled WGS sequence"/>
</dbReference>
<evidence type="ECO:0000313" key="2">
    <source>
        <dbReference type="EMBL" id="AMU87327.1"/>
    </source>
</evidence>
<dbReference type="SMART" id="SM00347">
    <property type="entry name" value="HTH_MARR"/>
    <property type="match status" value="1"/>
</dbReference>
<sequence length="144" mass="15776">MIRQKVIEDIHNDMCLIKHNMFSVAHTAGDVLALGHTQLMVLRAVEKNKGTGIKDLANLLNISPSAVTQIVDGLVEKGLLTREMDLKDRRAISLSLTAEASGRIVEIKKQTTLKIVAAFDALNDDELAMFALLNKKLAEKITGN</sequence>
<dbReference type="EMBL" id="QGLD01000016">
    <property type="protein sequence ID" value="RAL70181.1"/>
    <property type="molecule type" value="Genomic_DNA"/>
</dbReference>
<protein>
    <submittedName>
        <fullName evidence="2">MarR family transcriptional regulator</fullName>
    </submittedName>
    <submittedName>
        <fullName evidence="3">Transcriptional regulator, MarR family</fullName>
    </submittedName>
</protein>
<evidence type="ECO:0000259" key="1">
    <source>
        <dbReference type="PROSITE" id="PS50995"/>
    </source>
</evidence>
<dbReference type="PATRIC" id="fig|61435.13.peg.1395"/>
<dbReference type="Pfam" id="PF01047">
    <property type="entry name" value="MarR"/>
    <property type="match status" value="1"/>
</dbReference>
<evidence type="ECO:0000313" key="7">
    <source>
        <dbReference type="Proteomes" id="UP000249146"/>
    </source>
</evidence>
<dbReference type="GO" id="GO:0003700">
    <property type="term" value="F:DNA-binding transcription factor activity"/>
    <property type="evidence" value="ECO:0007669"/>
    <property type="project" value="InterPro"/>
</dbReference>
<evidence type="ECO:0000313" key="6">
    <source>
        <dbReference type="Proteomes" id="UP000248786"/>
    </source>
</evidence>
<organism evidence="2 5">
    <name type="scientific">Dehalococcoides mccartyi</name>
    <dbReference type="NCBI Taxonomy" id="61435"/>
    <lineage>
        <taxon>Bacteria</taxon>
        <taxon>Bacillati</taxon>
        <taxon>Chloroflexota</taxon>
        <taxon>Dehalococcoidia</taxon>
        <taxon>Dehalococcoidales</taxon>
        <taxon>Dehalococcoidaceae</taxon>
        <taxon>Dehalococcoides</taxon>
    </lineage>
</organism>
<dbReference type="AlphaFoldDB" id="A0A142VDD2"/>
<dbReference type="RefSeq" id="WP_011309980.1">
    <property type="nucleotide sequence ID" value="NZ_AP024514.1"/>
</dbReference>
<dbReference type="OrthoDB" id="9799747at2"/>
<dbReference type="PROSITE" id="PS50995">
    <property type="entry name" value="HTH_MARR_2"/>
    <property type="match status" value="1"/>
</dbReference>
<accession>A0A142VDD2</accession>
<name>A0A142VDD2_9CHLR</name>
<dbReference type="PANTHER" id="PTHR33164">
    <property type="entry name" value="TRANSCRIPTIONAL REGULATOR, MARR FAMILY"/>
    <property type="match status" value="1"/>
</dbReference>
<dbReference type="EMBL" id="QGLC01000018">
    <property type="protein sequence ID" value="RAL69010.1"/>
    <property type="molecule type" value="Genomic_DNA"/>
</dbReference>
<proteinExistence type="predicted"/>
<reference evidence="2 5" key="1">
    <citation type="submission" date="2015-03" db="EMBL/GenBank/DDBJ databases">
        <title>Genomic characterization of Dehalococcoides mccartyi strain 11a5, an unusal plasmid-containing chloroethene dechlorinator.</title>
        <authorList>
            <person name="Zhao S."/>
            <person name="Ding C."/>
            <person name="He J."/>
        </authorList>
    </citation>
    <scope>NUCLEOTIDE SEQUENCE [LARGE SCALE GENOMIC DNA]</scope>
    <source>
        <strain evidence="2 5">11a5</strain>
    </source>
</reference>
<evidence type="ECO:0000313" key="4">
    <source>
        <dbReference type="EMBL" id="RAL70181.1"/>
    </source>
</evidence>
<dbReference type="Proteomes" id="UP000076394">
    <property type="component" value="Chromosome"/>
</dbReference>
<evidence type="ECO:0000313" key="3">
    <source>
        <dbReference type="EMBL" id="RAL69010.1"/>
    </source>
</evidence>
<dbReference type="Gene3D" id="1.10.10.10">
    <property type="entry name" value="Winged helix-like DNA-binding domain superfamily/Winged helix DNA-binding domain"/>
    <property type="match status" value="1"/>
</dbReference>
<gene>
    <name evidence="4" type="ORF">C1G86_1519</name>
    <name evidence="3" type="ORF">C1G87_1504</name>
    <name evidence="2" type="ORF">Dm11a5_1501</name>
</gene>
<dbReference type="PANTHER" id="PTHR33164:SF99">
    <property type="entry name" value="MARR FAMILY REGULATORY PROTEIN"/>
    <property type="match status" value="1"/>
</dbReference>
<dbReference type="GO" id="GO:0006950">
    <property type="term" value="P:response to stress"/>
    <property type="evidence" value="ECO:0007669"/>
    <property type="project" value="TreeGrafter"/>
</dbReference>
<dbReference type="PRINTS" id="PR00598">
    <property type="entry name" value="HTHMARR"/>
</dbReference>
<dbReference type="InterPro" id="IPR036388">
    <property type="entry name" value="WH-like_DNA-bd_sf"/>
</dbReference>
<dbReference type="InterPro" id="IPR039422">
    <property type="entry name" value="MarR/SlyA-like"/>
</dbReference>
<reference evidence="6 7" key="2">
    <citation type="submission" date="2018-05" db="EMBL/GenBank/DDBJ databases">
        <title>Draft genome sequences of Dehalococcoides mccartyi strains RC and KS.</title>
        <authorList>
            <person name="Higgins S.A."/>
            <person name="Padilla-Crespo E."/>
            <person name="Loeffler F.E."/>
        </authorList>
    </citation>
    <scope>NUCLEOTIDE SEQUENCE [LARGE SCALE GENOMIC DNA]</scope>
    <source>
        <strain evidence="4 6">KS</strain>
        <strain evidence="3 7">RC</strain>
    </source>
</reference>
<dbReference type="InterPro" id="IPR000835">
    <property type="entry name" value="HTH_MarR-typ"/>
</dbReference>